<dbReference type="AlphaFoldDB" id="A0ABD2X876"/>
<organism evidence="1 2">
    <name type="scientific">Trichogramma kaykai</name>
    <dbReference type="NCBI Taxonomy" id="54128"/>
    <lineage>
        <taxon>Eukaryota</taxon>
        <taxon>Metazoa</taxon>
        <taxon>Ecdysozoa</taxon>
        <taxon>Arthropoda</taxon>
        <taxon>Hexapoda</taxon>
        <taxon>Insecta</taxon>
        <taxon>Pterygota</taxon>
        <taxon>Neoptera</taxon>
        <taxon>Endopterygota</taxon>
        <taxon>Hymenoptera</taxon>
        <taxon>Apocrita</taxon>
        <taxon>Proctotrupomorpha</taxon>
        <taxon>Chalcidoidea</taxon>
        <taxon>Trichogrammatidae</taxon>
        <taxon>Trichogramma</taxon>
    </lineage>
</organism>
<accession>A0ABD2X876</accession>
<sequence length="74" mass="8690">MADLGEGQHEHHNSHYLSKNKFLRSNWRHLARADNLIIPPKPPFHRKSMYTVKSCVELRSRRDIHKGTKVMSAE</sequence>
<keyword evidence="2" id="KW-1185">Reference proteome</keyword>
<name>A0ABD2X876_9HYME</name>
<evidence type="ECO:0000313" key="2">
    <source>
        <dbReference type="Proteomes" id="UP001627154"/>
    </source>
</evidence>
<protein>
    <submittedName>
        <fullName evidence="1">Uncharacterized protein</fullName>
    </submittedName>
</protein>
<reference evidence="1 2" key="1">
    <citation type="journal article" date="2024" name="bioRxiv">
        <title>A reference genome for Trichogramma kaykai: A tiny desert-dwelling parasitoid wasp with competing sex-ratio distorters.</title>
        <authorList>
            <person name="Culotta J."/>
            <person name="Lindsey A.R."/>
        </authorList>
    </citation>
    <scope>NUCLEOTIDE SEQUENCE [LARGE SCALE GENOMIC DNA]</scope>
    <source>
        <strain evidence="1 2">KSX58</strain>
    </source>
</reference>
<comment type="caution">
    <text evidence="1">The sequence shown here is derived from an EMBL/GenBank/DDBJ whole genome shotgun (WGS) entry which is preliminary data.</text>
</comment>
<evidence type="ECO:0000313" key="1">
    <source>
        <dbReference type="EMBL" id="KAL3401588.1"/>
    </source>
</evidence>
<dbReference type="EMBL" id="JBJJXI010000045">
    <property type="protein sequence ID" value="KAL3401588.1"/>
    <property type="molecule type" value="Genomic_DNA"/>
</dbReference>
<dbReference type="Proteomes" id="UP001627154">
    <property type="component" value="Unassembled WGS sequence"/>
</dbReference>
<gene>
    <name evidence="1" type="ORF">TKK_005400</name>
</gene>
<proteinExistence type="predicted"/>